<feature type="region of interest" description="Disordered" evidence="1">
    <location>
        <begin position="290"/>
        <end position="315"/>
    </location>
</feature>
<evidence type="ECO:0000313" key="2">
    <source>
        <dbReference type="EMBL" id="TVY39686.1"/>
    </source>
</evidence>
<organism evidence="2 3">
    <name type="scientific">Lachnellula subtilissima</name>
    <dbReference type="NCBI Taxonomy" id="602034"/>
    <lineage>
        <taxon>Eukaryota</taxon>
        <taxon>Fungi</taxon>
        <taxon>Dikarya</taxon>
        <taxon>Ascomycota</taxon>
        <taxon>Pezizomycotina</taxon>
        <taxon>Leotiomycetes</taxon>
        <taxon>Helotiales</taxon>
        <taxon>Lachnaceae</taxon>
        <taxon>Lachnellula</taxon>
    </lineage>
</organism>
<dbReference type="Gene3D" id="1.20.1280.50">
    <property type="match status" value="1"/>
</dbReference>
<name>A0A8H8RRP5_9HELO</name>
<keyword evidence="3" id="KW-1185">Reference proteome</keyword>
<reference evidence="2 3" key="1">
    <citation type="submission" date="2018-05" db="EMBL/GenBank/DDBJ databases">
        <title>Genome sequencing and assembly of the regulated plant pathogen Lachnellula willkommii and related sister species for the development of diagnostic species identification markers.</title>
        <authorList>
            <person name="Giroux E."/>
            <person name="Bilodeau G."/>
        </authorList>
    </citation>
    <scope>NUCLEOTIDE SEQUENCE [LARGE SCALE GENOMIC DNA]</scope>
    <source>
        <strain evidence="2 3">CBS 197.66</strain>
    </source>
</reference>
<gene>
    <name evidence="2" type="ORF">LSUB1_G002590</name>
</gene>
<sequence length="550" mass="61347">MLLDTAAAQSSGESQSLALETETGLDTMAHIVPEDPTNLEPSVASIDRTPSVTNIESLPNELLTNIFGYLDIPKPSGFVLQDEPVFELTHSESADLKCMSRVSKRWRRATLPVLFKFARFIVAESNTQRPIISELMAPFFAFVKSNSLEKVIASFTFLIHDKNITHTSDGGDQLDSFSNFWYSFFKIIDPIDLLIVAPAEALGALTACRVYMDDAWCFSDCHCHYLHLQRSPNSVLESPRIEVVALEDHSTAGQTSEVLESVAENLSINNTSDILPRPAEKVLSTGSFYRDEKSTPHSNHQELPQAGASSSASLVSKPRLPARPLSSALFDVRPWTTLLLNEGSSIRAYCTEEFWLKKQPSILPDLCGSDEAAIKSLISPTIKTMNYIAIFPMQTHFAALVDDLPSLERVYVQLVPRNNVLDDPERMANVEHTDLWMERNNCYAHMVRELFGAPPTRNYKYLQQFESGDAADRDAWLMAVEYVKRAGNWNIVGEGIFSRNSEDMVPENPEGGIEGNSTFEGSLILWKWNGVTKLPISALPLYDRPFGLGF</sequence>
<evidence type="ECO:0008006" key="4">
    <source>
        <dbReference type="Google" id="ProtNLM"/>
    </source>
</evidence>
<evidence type="ECO:0000313" key="3">
    <source>
        <dbReference type="Proteomes" id="UP000462212"/>
    </source>
</evidence>
<proteinExistence type="predicted"/>
<evidence type="ECO:0000256" key="1">
    <source>
        <dbReference type="SAM" id="MobiDB-lite"/>
    </source>
</evidence>
<dbReference type="EMBL" id="QGMJ01000216">
    <property type="protein sequence ID" value="TVY39686.1"/>
    <property type="molecule type" value="Genomic_DNA"/>
</dbReference>
<feature type="compositionally biased region" description="Polar residues" evidence="1">
    <location>
        <begin position="296"/>
        <end position="314"/>
    </location>
</feature>
<accession>A0A8H8RRP5</accession>
<dbReference type="Proteomes" id="UP000462212">
    <property type="component" value="Unassembled WGS sequence"/>
</dbReference>
<dbReference type="OrthoDB" id="5296720at2759"/>
<dbReference type="CDD" id="cd09917">
    <property type="entry name" value="F-box_SF"/>
    <property type="match status" value="1"/>
</dbReference>
<comment type="caution">
    <text evidence="2">The sequence shown here is derived from an EMBL/GenBank/DDBJ whole genome shotgun (WGS) entry which is preliminary data.</text>
</comment>
<dbReference type="AlphaFoldDB" id="A0A8H8RRP5"/>
<protein>
    <recommendedName>
        <fullName evidence="4">F-box domain-containing protein</fullName>
    </recommendedName>
</protein>